<dbReference type="Pfam" id="PF01047">
    <property type="entry name" value="MarR"/>
    <property type="match status" value="1"/>
</dbReference>
<evidence type="ECO:0000313" key="2">
    <source>
        <dbReference type="EMBL" id="GGJ49353.1"/>
    </source>
</evidence>
<dbReference type="SUPFAM" id="SSF46785">
    <property type="entry name" value="Winged helix' DNA-binding domain"/>
    <property type="match status" value="1"/>
</dbReference>
<dbReference type="InterPro" id="IPR039422">
    <property type="entry name" value="MarR/SlyA-like"/>
</dbReference>
<dbReference type="Proteomes" id="UP000606115">
    <property type="component" value="Unassembled WGS sequence"/>
</dbReference>
<name>A0ABQ2D991_9MICC</name>
<dbReference type="PANTHER" id="PTHR33164">
    <property type="entry name" value="TRANSCRIPTIONAL REGULATOR, MARR FAMILY"/>
    <property type="match status" value="1"/>
</dbReference>
<dbReference type="InterPro" id="IPR036390">
    <property type="entry name" value="WH_DNA-bd_sf"/>
</dbReference>
<keyword evidence="3" id="KW-1185">Reference proteome</keyword>
<dbReference type="Gene3D" id="1.10.10.10">
    <property type="entry name" value="Winged helix-like DNA-binding domain superfamily/Winged helix DNA-binding domain"/>
    <property type="match status" value="1"/>
</dbReference>
<protein>
    <submittedName>
        <fullName evidence="2">MarR family transcriptional regulator</fullName>
    </submittedName>
</protein>
<dbReference type="InterPro" id="IPR036388">
    <property type="entry name" value="WH-like_DNA-bd_sf"/>
</dbReference>
<accession>A0ABQ2D991</accession>
<dbReference type="InterPro" id="IPR000835">
    <property type="entry name" value="HTH_MarR-typ"/>
</dbReference>
<dbReference type="RefSeq" id="WP_096255467.1">
    <property type="nucleotide sequence ID" value="NZ_BMKX01000001.1"/>
</dbReference>
<comment type="caution">
    <text evidence="2">The sequence shown here is derived from an EMBL/GenBank/DDBJ whole genome shotgun (WGS) entry which is preliminary data.</text>
</comment>
<reference evidence="3" key="1">
    <citation type="journal article" date="2019" name="Int. J. Syst. Evol. Microbiol.">
        <title>The Global Catalogue of Microorganisms (GCM) 10K type strain sequencing project: providing services to taxonomists for standard genome sequencing and annotation.</title>
        <authorList>
            <consortium name="The Broad Institute Genomics Platform"/>
            <consortium name="The Broad Institute Genome Sequencing Center for Infectious Disease"/>
            <person name="Wu L."/>
            <person name="Ma J."/>
        </authorList>
    </citation>
    <scope>NUCLEOTIDE SEQUENCE [LARGE SCALE GENOMIC DNA]</scope>
    <source>
        <strain evidence="3">CGMCC 1.3685</strain>
    </source>
</reference>
<dbReference type="PROSITE" id="PS50995">
    <property type="entry name" value="HTH_MARR_2"/>
    <property type="match status" value="1"/>
</dbReference>
<evidence type="ECO:0000259" key="1">
    <source>
        <dbReference type="PROSITE" id="PS50995"/>
    </source>
</evidence>
<dbReference type="PANTHER" id="PTHR33164:SF43">
    <property type="entry name" value="HTH-TYPE TRANSCRIPTIONAL REPRESSOR YETL"/>
    <property type="match status" value="1"/>
</dbReference>
<gene>
    <name evidence="2" type="ORF">GCM10007173_04950</name>
</gene>
<evidence type="ECO:0000313" key="3">
    <source>
        <dbReference type="Proteomes" id="UP000606115"/>
    </source>
</evidence>
<feature type="domain" description="HTH marR-type" evidence="1">
    <location>
        <begin position="1"/>
        <end position="143"/>
    </location>
</feature>
<dbReference type="GeneID" id="303302897"/>
<dbReference type="SMART" id="SM00347">
    <property type="entry name" value="HTH_MARR"/>
    <property type="match status" value="1"/>
</dbReference>
<dbReference type="EMBL" id="BMKX01000001">
    <property type="protein sequence ID" value="GGJ49353.1"/>
    <property type="molecule type" value="Genomic_DNA"/>
</dbReference>
<dbReference type="PRINTS" id="PR00598">
    <property type="entry name" value="HTHMARR"/>
</dbReference>
<sequence>MNEQQIPKFQWGSLSYLSSRVGRLGTLKLTEMMESEALTRNHFMIVCALQEFAPMSQNDLSLRTDLNRGHLVAYLDELAQHGIVERSVDPGDRRRNLITLTESGQKFTAKAMSAARDSEMELFGVLNVAQREQLRELLQLVVAQEDESAQ</sequence>
<proteinExistence type="predicted"/>
<organism evidence="2 3">
    <name type="scientific">Glutamicibacter ardleyensis</name>
    <dbReference type="NCBI Taxonomy" id="225894"/>
    <lineage>
        <taxon>Bacteria</taxon>
        <taxon>Bacillati</taxon>
        <taxon>Actinomycetota</taxon>
        <taxon>Actinomycetes</taxon>
        <taxon>Micrococcales</taxon>
        <taxon>Micrococcaceae</taxon>
        <taxon>Glutamicibacter</taxon>
    </lineage>
</organism>